<dbReference type="RefSeq" id="WP_189582181.1">
    <property type="nucleotide sequence ID" value="NZ_BMYV01000001.1"/>
</dbReference>
<reference evidence="3 4" key="1">
    <citation type="journal article" date="2014" name="Int. J. Syst. Evol. Microbiol.">
        <title>Complete genome sequence of Corynebacterium casei LMG S-19264T (=DSM 44701T), isolated from a smear-ripened cheese.</title>
        <authorList>
            <consortium name="US DOE Joint Genome Institute (JGI-PGF)"/>
            <person name="Walter F."/>
            <person name="Albersmeier A."/>
            <person name="Kalinowski J."/>
            <person name="Ruckert C."/>
        </authorList>
    </citation>
    <scope>NUCLEOTIDE SEQUENCE [LARGE SCALE GENOMIC DNA]</scope>
    <source>
        <strain evidence="3 4">KCTC 23968</strain>
    </source>
</reference>
<dbReference type="FunFam" id="3.60.15.10:FF:000033">
    <property type="entry name" value="MBL fold metallo-hydrolase"/>
    <property type="match status" value="1"/>
</dbReference>
<dbReference type="SUPFAM" id="SSF56281">
    <property type="entry name" value="Metallo-hydrolase/oxidoreductase"/>
    <property type="match status" value="1"/>
</dbReference>
<name>A0A918KGM3_9PROT</name>
<protein>
    <recommendedName>
        <fullName evidence="2">Metallo-beta-lactamase domain-containing protein</fullName>
    </recommendedName>
</protein>
<dbReference type="InterPro" id="IPR044528">
    <property type="entry name" value="POD-like_MBL-fold"/>
</dbReference>
<evidence type="ECO:0000313" key="4">
    <source>
        <dbReference type="Proteomes" id="UP000600865"/>
    </source>
</evidence>
<dbReference type="EMBL" id="BMYV01000001">
    <property type="protein sequence ID" value="GGX62151.1"/>
    <property type="molecule type" value="Genomic_DNA"/>
</dbReference>
<dbReference type="PANTHER" id="PTHR43084">
    <property type="entry name" value="PERSULFIDE DIOXYGENASE ETHE1"/>
    <property type="match status" value="1"/>
</dbReference>
<evidence type="ECO:0000256" key="1">
    <source>
        <dbReference type="ARBA" id="ARBA00022723"/>
    </source>
</evidence>
<evidence type="ECO:0000313" key="3">
    <source>
        <dbReference type="EMBL" id="GGX62151.1"/>
    </source>
</evidence>
<dbReference type="InterPro" id="IPR001279">
    <property type="entry name" value="Metallo-B-lactamas"/>
</dbReference>
<dbReference type="GO" id="GO:0070813">
    <property type="term" value="P:hydrogen sulfide metabolic process"/>
    <property type="evidence" value="ECO:0007669"/>
    <property type="project" value="TreeGrafter"/>
</dbReference>
<dbReference type="GO" id="GO:0006749">
    <property type="term" value="P:glutathione metabolic process"/>
    <property type="evidence" value="ECO:0007669"/>
    <property type="project" value="InterPro"/>
</dbReference>
<dbReference type="Gene3D" id="3.60.15.10">
    <property type="entry name" value="Ribonuclease Z/Hydroxyacylglutathione hydrolase-like"/>
    <property type="match status" value="1"/>
</dbReference>
<dbReference type="Proteomes" id="UP000600865">
    <property type="component" value="Unassembled WGS sequence"/>
</dbReference>
<feature type="domain" description="Metallo-beta-lactamase" evidence="2">
    <location>
        <begin position="16"/>
        <end position="206"/>
    </location>
</feature>
<dbReference type="InterPro" id="IPR036866">
    <property type="entry name" value="RibonucZ/Hydroxyglut_hydro"/>
</dbReference>
<sequence length="289" mass="32228">MAHKPEVISFFDEPTNTVTYIVADPETKSCAIIDSVLDYDASSGRTKTTSADEVIDFIKTSGLTVQWILETHAHADHFSAAPYLQKQIGGVIAIGEHIPDIQKVFGGLFNTGEEFKQDGSQFGRLFKDNERFKIGNLDAEIIYVPGHTPACVAYHVGDAVFVGDTLFMPDYGSARCDFPGGDAGTLYDSVQKLYELPDETRMFLCHDYKAKGRDYYAWETTVGDQKKSNIHLNTSVTRDAFIKMRTERDKTLSMPKLILPSIQVNMRAGELPEPEENGVRYLKIPLNSV</sequence>
<gene>
    <name evidence="3" type="ORF">GCM10011309_10120</name>
</gene>
<dbReference type="InterPro" id="IPR051682">
    <property type="entry name" value="Mito_Persulfide_Diox"/>
</dbReference>
<keyword evidence="1" id="KW-0479">Metal-binding</keyword>
<dbReference type="GO" id="GO:0046872">
    <property type="term" value="F:metal ion binding"/>
    <property type="evidence" value="ECO:0007669"/>
    <property type="project" value="UniProtKB-KW"/>
</dbReference>
<dbReference type="PANTHER" id="PTHR43084:SF1">
    <property type="entry name" value="PERSULFIDE DIOXYGENASE ETHE1, MITOCHONDRIAL"/>
    <property type="match status" value="1"/>
</dbReference>
<dbReference type="SMART" id="SM00849">
    <property type="entry name" value="Lactamase_B"/>
    <property type="match status" value="1"/>
</dbReference>
<dbReference type="AlphaFoldDB" id="A0A918KGM3"/>
<dbReference type="GO" id="GO:0050313">
    <property type="term" value="F:sulfur dioxygenase activity"/>
    <property type="evidence" value="ECO:0007669"/>
    <property type="project" value="InterPro"/>
</dbReference>
<organism evidence="3 4">
    <name type="scientific">Litorimonas cladophorae</name>
    <dbReference type="NCBI Taxonomy" id="1220491"/>
    <lineage>
        <taxon>Bacteria</taxon>
        <taxon>Pseudomonadati</taxon>
        <taxon>Pseudomonadota</taxon>
        <taxon>Alphaproteobacteria</taxon>
        <taxon>Maricaulales</taxon>
        <taxon>Robiginitomaculaceae</taxon>
    </lineage>
</organism>
<keyword evidence="4" id="KW-1185">Reference proteome</keyword>
<proteinExistence type="predicted"/>
<evidence type="ECO:0000259" key="2">
    <source>
        <dbReference type="SMART" id="SM00849"/>
    </source>
</evidence>
<comment type="caution">
    <text evidence="3">The sequence shown here is derived from an EMBL/GenBank/DDBJ whole genome shotgun (WGS) entry which is preliminary data.</text>
</comment>
<dbReference type="CDD" id="cd07724">
    <property type="entry name" value="POD-like_MBL-fold"/>
    <property type="match status" value="1"/>
</dbReference>
<accession>A0A918KGM3</accession>
<dbReference type="Pfam" id="PF00753">
    <property type="entry name" value="Lactamase_B"/>
    <property type="match status" value="1"/>
</dbReference>